<sequence>MSATLTRRPAFTRAALLLLLAAGSLGAQPPQASTGEPWRIVPLTQSTVVYARDGAMLGEIGRQVRTSVSLRTIPRYVPNAFIAVEDKRFYQHNGVDVVGIAGALKDAVTGDVRGASTITQLLVGNMHPDAIDRRDRSPARKLREQKAALEMERHYNKEQILEAFLNTLDFGHGWFGIDAAARHYFGHPAAQLTLAEAASLASMPKSPVLYDPSRHPDRNRERRNTVLALMAEQGMITRAQADAAMAEPLRTAPNGGMAATAPWVLDVVRIQAERAGVPVREGGYRIVTTIDPKLQQAAVDALAEQTAAIEKRPGYRHATYAQAKAKNTSAGARETSYLQGAVVAIEPSTGEVRALVGGRDYEDSPFDRAIDAQRQPGSSFKPIVYAAAVAAGLPPNAPVGDTAIAVPLPNGQLYRPENSDDSYLGIIPLREALARSRNPVAVQLWTQLGPDSVIALARRMGIRSPIAPYPSSAIGASVVQPLDFVTAYATFANLGVAVEPRFVTKVEDRAGKVVWAPASPPPQLALDPRVAFIVRDMMRDVVDRGTATSVRKWLPARVPIAGKTGTTNDNADVWFVGVTPDLVMGAWLGFDKPKTITAGAVGGTLAAPVVAQALGRWYAGREPATWSPPAGLVTMELDRQTGLPADAATPPERRYTEYFIDGTQPGAQKFDAWSIFRHPGAR</sequence>
<dbReference type="GO" id="GO:0008658">
    <property type="term" value="F:penicillin binding"/>
    <property type="evidence" value="ECO:0007669"/>
    <property type="project" value="InterPro"/>
</dbReference>
<gene>
    <name evidence="15" type="ORF">J421_4452</name>
</gene>
<feature type="domain" description="Penicillin-binding protein transpeptidase" evidence="13">
    <location>
        <begin position="340"/>
        <end position="581"/>
    </location>
</feature>
<dbReference type="InterPro" id="IPR023346">
    <property type="entry name" value="Lysozyme-like_dom_sf"/>
</dbReference>
<dbReference type="Gene3D" id="1.10.3810.10">
    <property type="entry name" value="Biosynthetic peptidoglycan transglycosylase-like"/>
    <property type="match status" value="1"/>
</dbReference>
<feature type="chain" id="PRO_5004795146" description="peptidoglycan glycosyltransferase" evidence="12">
    <location>
        <begin position="28"/>
        <end position="682"/>
    </location>
</feature>
<comment type="similarity">
    <text evidence="2">In the C-terminal section; belongs to the transpeptidase family.</text>
</comment>
<dbReference type="Pfam" id="PF00912">
    <property type="entry name" value="Transgly"/>
    <property type="match status" value="1"/>
</dbReference>
<dbReference type="InterPro" id="IPR050396">
    <property type="entry name" value="Glycosyltr_51/Transpeptidase"/>
</dbReference>
<dbReference type="FunCoup" id="W0RLM5">
    <property type="interactions" value="313"/>
</dbReference>
<dbReference type="GO" id="GO:0009252">
    <property type="term" value="P:peptidoglycan biosynthetic process"/>
    <property type="evidence" value="ECO:0007669"/>
    <property type="project" value="TreeGrafter"/>
</dbReference>
<dbReference type="GO" id="GO:0006508">
    <property type="term" value="P:proteolysis"/>
    <property type="evidence" value="ECO:0007669"/>
    <property type="project" value="UniProtKB-KW"/>
</dbReference>
<dbReference type="PANTHER" id="PTHR32282:SF33">
    <property type="entry name" value="PEPTIDOGLYCAN GLYCOSYLTRANSFERASE"/>
    <property type="match status" value="1"/>
</dbReference>
<dbReference type="GO" id="GO:0004180">
    <property type="term" value="F:carboxypeptidase activity"/>
    <property type="evidence" value="ECO:0007669"/>
    <property type="project" value="UniProtKB-KW"/>
</dbReference>
<comment type="pathway">
    <text evidence="1">Cell wall biogenesis; peptidoglycan biosynthesis.</text>
</comment>
<dbReference type="EC" id="2.4.99.28" evidence="10"/>
<dbReference type="EMBL" id="CP007128">
    <property type="protein sequence ID" value="AHG91989.1"/>
    <property type="molecule type" value="Genomic_DNA"/>
</dbReference>
<evidence type="ECO:0000256" key="4">
    <source>
        <dbReference type="ARBA" id="ARBA00022645"/>
    </source>
</evidence>
<name>W0RLM5_9BACT</name>
<reference evidence="15 16" key="1">
    <citation type="journal article" date="2014" name="Genome Announc.">
        <title>Genome Sequence and Methylome of Soil Bacterium Gemmatirosa kalamazoonensis KBS708T, a Member of the Rarely Cultivated Gemmatimonadetes Phylum.</title>
        <authorList>
            <person name="Debruyn J.M."/>
            <person name="Radosevich M."/>
            <person name="Wommack K.E."/>
            <person name="Polson S.W."/>
            <person name="Hauser L.J."/>
            <person name="Fawaz M.N."/>
            <person name="Korlach J."/>
            <person name="Tsai Y.C."/>
        </authorList>
    </citation>
    <scope>NUCLEOTIDE SEQUENCE [LARGE SCALE GENOMIC DNA]</scope>
    <source>
        <strain evidence="15 16">KBS708</strain>
    </source>
</reference>
<evidence type="ECO:0000256" key="8">
    <source>
        <dbReference type="ARBA" id="ARBA00022801"/>
    </source>
</evidence>
<dbReference type="eggNOG" id="COG0744">
    <property type="taxonomic scope" value="Bacteria"/>
</dbReference>
<dbReference type="SUPFAM" id="SSF53955">
    <property type="entry name" value="Lysozyme-like"/>
    <property type="match status" value="1"/>
</dbReference>
<dbReference type="InterPro" id="IPR012338">
    <property type="entry name" value="Beta-lactam/transpept-like"/>
</dbReference>
<dbReference type="GO" id="GO:0030288">
    <property type="term" value="C:outer membrane-bounded periplasmic space"/>
    <property type="evidence" value="ECO:0007669"/>
    <property type="project" value="TreeGrafter"/>
</dbReference>
<evidence type="ECO:0000256" key="2">
    <source>
        <dbReference type="ARBA" id="ARBA00007090"/>
    </source>
</evidence>
<dbReference type="Gene3D" id="3.40.710.10">
    <property type="entry name" value="DD-peptidase/beta-lactamase superfamily"/>
    <property type="match status" value="1"/>
</dbReference>
<dbReference type="InterPro" id="IPR001264">
    <property type="entry name" value="Glyco_trans_51"/>
</dbReference>
<evidence type="ECO:0000259" key="14">
    <source>
        <dbReference type="Pfam" id="PF00912"/>
    </source>
</evidence>
<evidence type="ECO:0000256" key="7">
    <source>
        <dbReference type="ARBA" id="ARBA00022679"/>
    </source>
</evidence>
<comment type="similarity">
    <text evidence="3">In the N-terminal section; belongs to the glycosyltransferase 51 family.</text>
</comment>
<keyword evidence="6" id="KW-0328">Glycosyltransferase</keyword>
<keyword evidence="7" id="KW-0808">Transferase</keyword>
<comment type="catalytic activity">
    <reaction evidence="11">
        <text>[GlcNAc-(1-&gt;4)-Mur2Ac(oyl-L-Ala-gamma-D-Glu-L-Lys-D-Ala-D-Ala)](n)-di-trans,octa-cis-undecaprenyl diphosphate + beta-D-GlcNAc-(1-&gt;4)-Mur2Ac(oyl-L-Ala-gamma-D-Glu-L-Lys-D-Ala-D-Ala)-di-trans,octa-cis-undecaprenyl diphosphate = [GlcNAc-(1-&gt;4)-Mur2Ac(oyl-L-Ala-gamma-D-Glu-L-Lys-D-Ala-D-Ala)](n+1)-di-trans,octa-cis-undecaprenyl diphosphate + di-trans,octa-cis-undecaprenyl diphosphate + H(+)</text>
        <dbReference type="Rhea" id="RHEA:23708"/>
        <dbReference type="Rhea" id="RHEA-COMP:9602"/>
        <dbReference type="Rhea" id="RHEA-COMP:9603"/>
        <dbReference type="ChEBI" id="CHEBI:15378"/>
        <dbReference type="ChEBI" id="CHEBI:58405"/>
        <dbReference type="ChEBI" id="CHEBI:60033"/>
        <dbReference type="ChEBI" id="CHEBI:78435"/>
        <dbReference type="EC" id="2.4.99.28"/>
    </reaction>
</comment>
<dbReference type="Pfam" id="PF00905">
    <property type="entry name" value="Transpeptidase"/>
    <property type="match status" value="1"/>
</dbReference>
<dbReference type="KEGG" id="gba:J421_4452"/>
<dbReference type="GO" id="GO:0008955">
    <property type="term" value="F:peptidoglycan glycosyltransferase activity"/>
    <property type="evidence" value="ECO:0007669"/>
    <property type="project" value="UniProtKB-EC"/>
</dbReference>
<keyword evidence="5" id="KW-0645">Protease</keyword>
<keyword evidence="9" id="KW-0511">Multifunctional enzyme</keyword>
<protein>
    <recommendedName>
        <fullName evidence="10">peptidoglycan glycosyltransferase</fullName>
        <ecNumber evidence="10">2.4.99.28</ecNumber>
    </recommendedName>
</protein>
<feature type="domain" description="Glycosyl transferase family 51" evidence="14">
    <location>
        <begin position="54"/>
        <end position="230"/>
    </location>
</feature>
<evidence type="ECO:0000259" key="13">
    <source>
        <dbReference type="Pfam" id="PF00905"/>
    </source>
</evidence>
<proteinExistence type="inferred from homology"/>
<dbReference type="OrthoDB" id="9766909at2"/>
<dbReference type="InterPro" id="IPR001460">
    <property type="entry name" value="PCN-bd_Tpept"/>
</dbReference>
<dbReference type="STRING" id="861299.J421_4452"/>
<feature type="signal peptide" evidence="12">
    <location>
        <begin position="1"/>
        <end position="27"/>
    </location>
</feature>
<evidence type="ECO:0000256" key="12">
    <source>
        <dbReference type="SAM" id="SignalP"/>
    </source>
</evidence>
<organism evidence="15 16">
    <name type="scientific">Gemmatirosa kalamazoonensis</name>
    <dbReference type="NCBI Taxonomy" id="861299"/>
    <lineage>
        <taxon>Bacteria</taxon>
        <taxon>Pseudomonadati</taxon>
        <taxon>Gemmatimonadota</taxon>
        <taxon>Gemmatimonadia</taxon>
        <taxon>Gemmatimonadales</taxon>
        <taxon>Gemmatimonadaceae</taxon>
        <taxon>Gemmatirosa</taxon>
    </lineage>
</organism>
<dbReference type="InParanoid" id="W0RLM5"/>
<dbReference type="Proteomes" id="UP000019151">
    <property type="component" value="Chromosome"/>
</dbReference>
<keyword evidence="16" id="KW-1185">Reference proteome</keyword>
<evidence type="ECO:0000256" key="1">
    <source>
        <dbReference type="ARBA" id="ARBA00004752"/>
    </source>
</evidence>
<evidence type="ECO:0000256" key="5">
    <source>
        <dbReference type="ARBA" id="ARBA00022670"/>
    </source>
</evidence>
<evidence type="ECO:0000256" key="3">
    <source>
        <dbReference type="ARBA" id="ARBA00007739"/>
    </source>
</evidence>
<dbReference type="InterPro" id="IPR036950">
    <property type="entry name" value="PBP_transglycosylase"/>
</dbReference>
<evidence type="ECO:0000313" key="16">
    <source>
        <dbReference type="Proteomes" id="UP000019151"/>
    </source>
</evidence>
<evidence type="ECO:0000313" key="15">
    <source>
        <dbReference type="EMBL" id="AHG91989.1"/>
    </source>
</evidence>
<dbReference type="PATRIC" id="fig|861299.3.peg.4507"/>
<dbReference type="SUPFAM" id="SSF56601">
    <property type="entry name" value="beta-lactamase/transpeptidase-like"/>
    <property type="match status" value="1"/>
</dbReference>
<evidence type="ECO:0000256" key="9">
    <source>
        <dbReference type="ARBA" id="ARBA00023268"/>
    </source>
</evidence>
<keyword evidence="12" id="KW-0732">Signal</keyword>
<evidence type="ECO:0000256" key="6">
    <source>
        <dbReference type="ARBA" id="ARBA00022676"/>
    </source>
</evidence>
<evidence type="ECO:0000256" key="11">
    <source>
        <dbReference type="ARBA" id="ARBA00049902"/>
    </source>
</evidence>
<dbReference type="NCBIfam" id="TIGR02074">
    <property type="entry name" value="PBP_1a_fam"/>
    <property type="match status" value="1"/>
</dbReference>
<dbReference type="RefSeq" id="WP_025413422.1">
    <property type="nucleotide sequence ID" value="NZ_CP007128.1"/>
</dbReference>
<dbReference type="PANTHER" id="PTHR32282">
    <property type="entry name" value="BINDING PROTEIN TRANSPEPTIDASE, PUTATIVE-RELATED"/>
    <property type="match status" value="1"/>
</dbReference>
<dbReference type="AlphaFoldDB" id="W0RLM5"/>
<evidence type="ECO:0000256" key="10">
    <source>
        <dbReference type="ARBA" id="ARBA00044770"/>
    </source>
</evidence>
<accession>W0RLM5</accession>
<keyword evidence="8" id="KW-0378">Hydrolase</keyword>
<dbReference type="HOGENOM" id="CLU_006354_2_4_0"/>
<keyword evidence="4" id="KW-0121">Carboxypeptidase</keyword>